<evidence type="ECO:0000256" key="7">
    <source>
        <dbReference type="ARBA" id="ARBA00022989"/>
    </source>
</evidence>
<dbReference type="InterPro" id="IPR001872">
    <property type="entry name" value="Peptidase_A8"/>
</dbReference>
<dbReference type="UniPathway" id="UPA00665"/>
<dbReference type="GO" id="GO:0005886">
    <property type="term" value="C:plasma membrane"/>
    <property type="evidence" value="ECO:0007669"/>
    <property type="project" value="UniProtKB-SubCell"/>
</dbReference>
<evidence type="ECO:0000256" key="1">
    <source>
        <dbReference type="ARBA" id="ARBA00006139"/>
    </source>
</evidence>
<comment type="catalytic activity">
    <reaction evidence="9 10">
        <text>Release of signal peptides from bacterial membrane prolipoproteins. Hydrolyzes -Xaa-Yaa-Zaa-|-(S,diacylglyceryl)Cys-, in which Xaa is hydrophobic (preferably Leu), and Yaa (Ala or Ser) and Zaa (Gly or Ala) have small, neutral side chains.</text>
        <dbReference type="EC" id="3.4.23.36"/>
    </reaction>
</comment>
<proteinExistence type="inferred from homology"/>
<dbReference type="HAMAP" id="MF_00161">
    <property type="entry name" value="LspA"/>
    <property type="match status" value="1"/>
</dbReference>
<reference evidence="13 14" key="1">
    <citation type="submission" date="2019-06" db="EMBL/GenBank/DDBJ databases">
        <title>Sequencing the genomes of 1000 actinobacteria strains.</title>
        <authorList>
            <person name="Klenk H.-P."/>
        </authorList>
    </citation>
    <scope>NUCLEOTIDE SEQUENCE [LARGE SCALE GENOMIC DNA]</scope>
    <source>
        <strain evidence="13 14">DSM 12335</strain>
    </source>
</reference>
<evidence type="ECO:0000256" key="3">
    <source>
        <dbReference type="ARBA" id="ARBA00022670"/>
    </source>
</evidence>
<keyword evidence="5 9" id="KW-0064">Aspartyl protease</keyword>
<comment type="subcellular location">
    <subcellularLocation>
        <location evidence="9">Cell membrane</location>
        <topology evidence="9">Multi-pass membrane protein</topology>
    </subcellularLocation>
</comment>
<protein>
    <recommendedName>
        <fullName evidence="9">Lipoprotein signal peptidase</fullName>
        <ecNumber evidence="9">3.4.23.36</ecNumber>
    </recommendedName>
    <alternativeName>
        <fullName evidence="9">Prolipoprotein signal peptidase</fullName>
    </alternativeName>
    <alternativeName>
        <fullName evidence="9">Signal peptidase II</fullName>
        <shortName evidence="9">SPase II</shortName>
    </alternativeName>
</protein>
<feature type="active site" evidence="9">
    <location>
        <position position="159"/>
    </location>
</feature>
<dbReference type="PRINTS" id="PR00781">
    <property type="entry name" value="LIPOSIGPTASE"/>
</dbReference>
<dbReference type="OrthoDB" id="4308908at2"/>
<dbReference type="AlphaFoldDB" id="A0A542YR60"/>
<feature type="compositionally biased region" description="Polar residues" evidence="12">
    <location>
        <begin position="1"/>
        <end position="10"/>
    </location>
</feature>
<dbReference type="PROSITE" id="PS00855">
    <property type="entry name" value="SPASE_II"/>
    <property type="match status" value="1"/>
</dbReference>
<organism evidence="13 14">
    <name type="scientific">Ornithinicoccus hortensis</name>
    <dbReference type="NCBI Taxonomy" id="82346"/>
    <lineage>
        <taxon>Bacteria</taxon>
        <taxon>Bacillati</taxon>
        <taxon>Actinomycetota</taxon>
        <taxon>Actinomycetes</taxon>
        <taxon>Micrococcales</taxon>
        <taxon>Intrasporangiaceae</taxon>
        <taxon>Ornithinicoccus</taxon>
    </lineage>
</organism>
<dbReference type="GO" id="GO:0004190">
    <property type="term" value="F:aspartic-type endopeptidase activity"/>
    <property type="evidence" value="ECO:0007669"/>
    <property type="project" value="UniProtKB-UniRule"/>
</dbReference>
<evidence type="ECO:0000313" key="13">
    <source>
        <dbReference type="EMBL" id="TQL50548.1"/>
    </source>
</evidence>
<keyword evidence="6 9" id="KW-0378">Hydrolase</keyword>
<sequence>MQTEAGTTLTPEPDHATGAAAPTRHRPRLFWVVIVVAVVWLALDQVTKYLAEQHLTQGDPIPLVGGLLQLRLIYNSGAAFSLATGATGLLTILAVSVVVYIIWSARRLGSLGWAWGLGLLLGGATGNLTDRLFRPPNFGEGHVVDFLALPNFPVFNVADMGITAAAILIGWQALRGVSPDGSRSGGDAADERRPDPADD</sequence>
<evidence type="ECO:0000256" key="8">
    <source>
        <dbReference type="ARBA" id="ARBA00023136"/>
    </source>
</evidence>
<comment type="caution">
    <text evidence="13">The sequence shown here is derived from an EMBL/GenBank/DDBJ whole genome shotgun (WGS) entry which is preliminary data.</text>
</comment>
<name>A0A542YR60_9MICO</name>
<feature type="compositionally biased region" description="Basic and acidic residues" evidence="12">
    <location>
        <begin position="189"/>
        <end position="199"/>
    </location>
</feature>
<feature type="region of interest" description="Disordered" evidence="12">
    <location>
        <begin position="178"/>
        <end position="199"/>
    </location>
</feature>
<feature type="transmembrane region" description="Helical" evidence="9">
    <location>
        <begin position="154"/>
        <end position="174"/>
    </location>
</feature>
<dbReference type="RefSeq" id="WP_141784672.1">
    <property type="nucleotide sequence ID" value="NZ_VFOP01000001.1"/>
</dbReference>
<feature type="active site" evidence="9">
    <location>
        <position position="145"/>
    </location>
</feature>
<accession>A0A542YR60</accession>
<keyword evidence="7 9" id="KW-1133">Transmembrane helix</keyword>
<comment type="pathway">
    <text evidence="9">Protein modification; lipoprotein biosynthesis (signal peptide cleavage).</text>
</comment>
<evidence type="ECO:0000256" key="2">
    <source>
        <dbReference type="ARBA" id="ARBA00022475"/>
    </source>
</evidence>
<evidence type="ECO:0000256" key="6">
    <source>
        <dbReference type="ARBA" id="ARBA00022801"/>
    </source>
</evidence>
<evidence type="ECO:0000256" key="10">
    <source>
        <dbReference type="RuleBase" id="RU000594"/>
    </source>
</evidence>
<evidence type="ECO:0000256" key="11">
    <source>
        <dbReference type="RuleBase" id="RU004181"/>
    </source>
</evidence>
<feature type="transmembrane region" description="Helical" evidence="9">
    <location>
        <begin position="110"/>
        <end position="128"/>
    </location>
</feature>
<keyword evidence="3 9" id="KW-0645">Protease</keyword>
<gene>
    <name evidence="9" type="primary">lspA</name>
    <name evidence="13" type="ORF">FB467_1659</name>
</gene>
<evidence type="ECO:0000313" key="14">
    <source>
        <dbReference type="Proteomes" id="UP000319516"/>
    </source>
</evidence>
<dbReference type="EC" id="3.4.23.36" evidence="9"/>
<evidence type="ECO:0000256" key="4">
    <source>
        <dbReference type="ARBA" id="ARBA00022692"/>
    </source>
</evidence>
<feature type="transmembrane region" description="Helical" evidence="9">
    <location>
        <begin position="29"/>
        <end position="47"/>
    </location>
</feature>
<keyword evidence="14" id="KW-1185">Reference proteome</keyword>
<feature type="region of interest" description="Disordered" evidence="12">
    <location>
        <begin position="1"/>
        <end position="20"/>
    </location>
</feature>
<keyword evidence="8 9" id="KW-0472">Membrane</keyword>
<feature type="transmembrane region" description="Helical" evidence="9">
    <location>
        <begin position="78"/>
        <end position="103"/>
    </location>
</feature>
<dbReference type="EMBL" id="VFOP01000001">
    <property type="protein sequence ID" value="TQL50548.1"/>
    <property type="molecule type" value="Genomic_DNA"/>
</dbReference>
<evidence type="ECO:0000256" key="5">
    <source>
        <dbReference type="ARBA" id="ARBA00022750"/>
    </source>
</evidence>
<dbReference type="Proteomes" id="UP000319516">
    <property type="component" value="Unassembled WGS sequence"/>
</dbReference>
<keyword evidence="2 9" id="KW-1003">Cell membrane</keyword>
<keyword evidence="4 9" id="KW-0812">Transmembrane</keyword>
<dbReference type="Pfam" id="PF01252">
    <property type="entry name" value="Peptidase_A8"/>
    <property type="match status" value="1"/>
</dbReference>
<comment type="function">
    <text evidence="9 10">This protein specifically catalyzes the removal of signal peptides from prolipoproteins.</text>
</comment>
<comment type="similarity">
    <text evidence="1 9 11">Belongs to the peptidase A8 family.</text>
</comment>
<dbReference type="PANTHER" id="PTHR33695:SF1">
    <property type="entry name" value="LIPOPROTEIN SIGNAL PEPTIDASE"/>
    <property type="match status" value="1"/>
</dbReference>
<evidence type="ECO:0000256" key="9">
    <source>
        <dbReference type="HAMAP-Rule" id="MF_00161"/>
    </source>
</evidence>
<dbReference type="NCBIfam" id="TIGR00077">
    <property type="entry name" value="lspA"/>
    <property type="match status" value="1"/>
</dbReference>
<evidence type="ECO:0000256" key="12">
    <source>
        <dbReference type="SAM" id="MobiDB-lite"/>
    </source>
</evidence>
<dbReference type="PANTHER" id="PTHR33695">
    <property type="entry name" value="LIPOPROTEIN SIGNAL PEPTIDASE"/>
    <property type="match status" value="1"/>
</dbReference>
<dbReference type="GO" id="GO:0006508">
    <property type="term" value="P:proteolysis"/>
    <property type="evidence" value="ECO:0007669"/>
    <property type="project" value="UniProtKB-KW"/>
</dbReference>